<feature type="chain" id="PRO_5001636741" description="M23ase beta-sheet core domain-containing protein" evidence="1">
    <location>
        <begin position="28"/>
        <end position="304"/>
    </location>
</feature>
<dbReference type="Gene3D" id="2.70.70.10">
    <property type="entry name" value="Glucose Permease (Domain IIA)"/>
    <property type="match status" value="1"/>
</dbReference>
<dbReference type="STRING" id="28885.EI16_01165"/>
<name>A0A066ZN46_HYDMR</name>
<dbReference type="InterPro" id="IPR011055">
    <property type="entry name" value="Dup_hybrid_motif"/>
</dbReference>
<gene>
    <name evidence="3" type="ORF">EI16_01165</name>
</gene>
<dbReference type="PANTHER" id="PTHR21666">
    <property type="entry name" value="PEPTIDASE-RELATED"/>
    <property type="match status" value="1"/>
</dbReference>
<feature type="domain" description="M23ase beta-sheet core" evidence="2">
    <location>
        <begin position="177"/>
        <end position="271"/>
    </location>
</feature>
<proteinExistence type="predicted"/>
<dbReference type="Pfam" id="PF01551">
    <property type="entry name" value="Peptidase_M23"/>
    <property type="match status" value="1"/>
</dbReference>
<feature type="signal peptide" evidence="1">
    <location>
        <begin position="1"/>
        <end position="27"/>
    </location>
</feature>
<dbReference type="PANTHER" id="PTHR21666:SF285">
    <property type="entry name" value="M23 FAMILY METALLOPEPTIDASE"/>
    <property type="match status" value="1"/>
</dbReference>
<evidence type="ECO:0000313" key="4">
    <source>
        <dbReference type="Proteomes" id="UP000027341"/>
    </source>
</evidence>
<keyword evidence="1" id="KW-0732">Signal</keyword>
<evidence type="ECO:0000256" key="1">
    <source>
        <dbReference type="SAM" id="SignalP"/>
    </source>
</evidence>
<dbReference type="EMBL" id="JMIU01000001">
    <property type="protein sequence ID" value="KDN94952.1"/>
    <property type="molecule type" value="Genomic_DNA"/>
</dbReference>
<sequence length="304" mass="33081">MHNNGFLSYMKKTIFVAGLALCQAVFAQTPGVEVEKGTLEQGGFVILKVSPGYEVSYKHHLLKPDAEGRVLIGFSRNDGVKQTLTLIESDGKKQKQTLKIAKRSYTVQRINGLPKNKVSPDKATLKLIYRDIAEAKAARKINLPTPYFDSGFDWPTKGIISGIYGSQRILNGKPRAPHLGVDIAAPQGTPLHAPADGKITLSADMVLSGHTVMIDHGYGLRSTVMHLHKVFVKQGDFVKKGQVIGEVGQTGRATGPHVHWGMSWFNVRLDPSLVLISDLKPGDKVSPSALVLNEKEPAMQASSK</sequence>
<dbReference type="Proteomes" id="UP000027341">
    <property type="component" value="Unassembled WGS sequence"/>
</dbReference>
<dbReference type="SUPFAM" id="SSF51261">
    <property type="entry name" value="Duplicated hybrid motif"/>
    <property type="match status" value="1"/>
</dbReference>
<dbReference type="AlphaFoldDB" id="A0A066ZN46"/>
<dbReference type="CDD" id="cd12797">
    <property type="entry name" value="M23_peptidase"/>
    <property type="match status" value="1"/>
</dbReference>
<dbReference type="FunFam" id="2.70.70.10:FF:000019">
    <property type="entry name" value="M23 family peptidase"/>
    <property type="match status" value="1"/>
</dbReference>
<dbReference type="InterPro" id="IPR016047">
    <property type="entry name" value="M23ase_b-sheet_dom"/>
</dbReference>
<protein>
    <recommendedName>
        <fullName evidence="2">M23ase beta-sheet core domain-containing protein</fullName>
    </recommendedName>
</protein>
<comment type="caution">
    <text evidence="3">The sequence shown here is derived from an EMBL/GenBank/DDBJ whole genome shotgun (WGS) entry which is preliminary data.</text>
</comment>
<accession>A0A066ZN46</accession>
<dbReference type="GO" id="GO:0004222">
    <property type="term" value="F:metalloendopeptidase activity"/>
    <property type="evidence" value="ECO:0007669"/>
    <property type="project" value="TreeGrafter"/>
</dbReference>
<organism evidence="3 4">
    <name type="scientific">Hydrogenovibrio marinus</name>
    <dbReference type="NCBI Taxonomy" id="28885"/>
    <lineage>
        <taxon>Bacteria</taxon>
        <taxon>Pseudomonadati</taxon>
        <taxon>Pseudomonadota</taxon>
        <taxon>Gammaproteobacteria</taxon>
        <taxon>Thiotrichales</taxon>
        <taxon>Piscirickettsiaceae</taxon>
        <taxon>Hydrogenovibrio</taxon>
    </lineage>
</organism>
<evidence type="ECO:0000259" key="2">
    <source>
        <dbReference type="Pfam" id="PF01551"/>
    </source>
</evidence>
<reference evidence="3 4" key="1">
    <citation type="submission" date="2014-04" db="EMBL/GenBank/DDBJ databases">
        <title>Draft genome sequence of Hydrogenovibrio marinus MH-110, a model organism for aerobic H2 metabolism.</title>
        <authorList>
            <person name="Cha H.J."/>
            <person name="Jo B.H."/>
            <person name="Hwang B.H."/>
        </authorList>
    </citation>
    <scope>NUCLEOTIDE SEQUENCE [LARGE SCALE GENOMIC DNA]</scope>
    <source>
        <strain evidence="3 4">MH-110</strain>
    </source>
</reference>
<evidence type="ECO:0000313" key="3">
    <source>
        <dbReference type="EMBL" id="KDN94952.1"/>
    </source>
</evidence>
<keyword evidence="4" id="KW-1185">Reference proteome</keyword>
<dbReference type="InterPro" id="IPR050570">
    <property type="entry name" value="Cell_wall_metabolism_enzyme"/>
</dbReference>